<gene>
    <name evidence="2" type="ORF">CLV60_13212</name>
</gene>
<accession>A0A2P8F986</accession>
<proteinExistence type="predicted"/>
<dbReference type="AlphaFoldDB" id="A0A2P8F986"/>
<keyword evidence="1" id="KW-0812">Transmembrane</keyword>
<reference evidence="2 3" key="1">
    <citation type="submission" date="2018-03" db="EMBL/GenBank/DDBJ databases">
        <title>Genomic Encyclopedia of Archaeal and Bacterial Type Strains, Phase II (KMG-II): from individual species to whole genera.</title>
        <authorList>
            <person name="Goeker M."/>
        </authorList>
    </citation>
    <scope>NUCLEOTIDE SEQUENCE [LARGE SCALE GENOMIC DNA]</scope>
    <source>
        <strain evidence="2 3">DSM 29057</strain>
    </source>
</reference>
<protein>
    <submittedName>
        <fullName evidence="2">Uncharacterized protein</fullName>
    </submittedName>
</protein>
<keyword evidence="3" id="KW-1185">Reference proteome</keyword>
<keyword evidence="1" id="KW-0472">Membrane</keyword>
<name>A0A2P8F986_9BACT</name>
<sequence>MFQLNPLNLPDAWWQHTLMLFTSAFLGFVIAYRKGQLRLFKLTQHIEAAQVSLARCQHQDPATAVPIPGDDLKKIEGIGPQIEKLLQQAHIWTYQELSLTSVEAIQHILDTAGPGFQMHDPATWPKQAQLAHQGLWDELLEWQLRLNGGRA</sequence>
<dbReference type="OrthoDB" id="9807941at2"/>
<evidence type="ECO:0000256" key="1">
    <source>
        <dbReference type="SAM" id="Phobius"/>
    </source>
</evidence>
<comment type="caution">
    <text evidence="2">The sequence shown here is derived from an EMBL/GenBank/DDBJ whole genome shotgun (WGS) entry which is preliminary data.</text>
</comment>
<dbReference type="Proteomes" id="UP000241964">
    <property type="component" value="Unassembled WGS sequence"/>
</dbReference>
<feature type="transmembrane region" description="Helical" evidence="1">
    <location>
        <begin position="12"/>
        <end position="32"/>
    </location>
</feature>
<dbReference type="EMBL" id="PYAS01000032">
    <property type="protein sequence ID" value="PSL18232.1"/>
    <property type="molecule type" value="Genomic_DNA"/>
</dbReference>
<organism evidence="2 3">
    <name type="scientific">Dyadobacter jiangsuensis</name>
    <dbReference type="NCBI Taxonomy" id="1591085"/>
    <lineage>
        <taxon>Bacteria</taxon>
        <taxon>Pseudomonadati</taxon>
        <taxon>Bacteroidota</taxon>
        <taxon>Cytophagia</taxon>
        <taxon>Cytophagales</taxon>
        <taxon>Spirosomataceae</taxon>
        <taxon>Dyadobacter</taxon>
    </lineage>
</organism>
<dbReference type="RefSeq" id="WP_106599755.1">
    <property type="nucleotide sequence ID" value="NZ_PYAS01000032.1"/>
</dbReference>
<evidence type="ECO:0000313" key="2">
    <source>
        <dbReference type="EMBL" id="PSL18232.1"/>
    </source>
</evidence>
<evidence type="ECO:0000313" key="3">
    <source>
        <dbReference type="Proteomes" id="UP000241964"/>
    </source>
</evidence>
<keyword evidence="1" id="KW-1133">Transmembrane helix</keyword>